<dbReference type="Gene3D" id="3.20.20.60">
    <property type="entry name" value="Phosphoenolpyruvate-binding domains"/>
    <property type="match status" value="1"/>
</dbReference>
<protein>
    <submittedName>
        <fullName evidence="1">Isocitrate lyase/phosphoenolpyruvate mutase family protein</fullName>
    </submittedName>
</protein>
<dbReference type="Proteomes" id="UP000253941">
    <property type="component" value="Unassembled WGS sequence"/>
</dbReference>
<evidence type="ECO:0000313" key="1">
    <source>
        <dbReference type="EMBL" id="RDD61919.1"/>
    </source>
</evidence>
<keyword evidence="1" id="KW-0670">Pyruvate</keyword>
<reference evidence="1 2" key="1">
    <citation type="submission" date="2018-07" db="EMBL/GenBank/DDBJ databases">
        <title>Venubactetium sediminum gen. nov., sp. nov., isolated from a marine solar saltern.</title>
        <authorList>
            <person name="Wang S."/>
        </authorList>
    </citation>
    <scope>NUCLEOTIDE SEQUENCE [LARGE SCALE GENOMIC DNA]</scope>
    <source>
        <strain evidence="1 2">WD2A32</strain>
    </source>
</reference>
<dbReference type="EMBL" id="QPMH01000008">
    <property type="protein sequence ID" value="RDD61919.1"/>
    <property type="molecule type" value="Genomic_DNA"/>
</dbReference>
<keyword evidence="2" id="KW-1185">Reference proteome</keyword>
<dbReference type="Gene3D" id="6.10.250.2750">
    <property type="match status" value="1"/>
</dbReference>
<gene>
    <name evidence="1" type="ORF">DRB17_10560</name>
</gene>
<dbReference type="AlphaFoldDB" id="A0A369T9B6"/>
<comment type="caution">
    <text evidence="1">The sequence shown here is derived from an EMBL/GenBank/DDBJ whole genome shotgun (WGS) entry which is preliminary data.</text>
</comment>
<dbReference type="RefSeq" id="WP_114582163.1">
    <property type="nucleotide sequence ID" value="NZ_QPMH01000008.1"/>
</dbReference>
<proteinExistence type="predicted"/>
<dbReference type="PANTHER" id="PTHR42905:SF16">
    <property type="entry name" value="CARBOXYPHOSPHONOENOLPYRUVATE PHOSPHONOMUTASE-LIKE PROTEIN (AFU_ORTHOLOGUE AFUA_5G07230)"/>
    <property type="match status" value="1"/>
</dbReference>
<evidence type="ECO:0000313" key="2">
    <source>
        <dbReference type="Proteomes" id="UP000253941"/>
    </source>
</evidence>
<name>A0A369T9B6_9PROT</name>
<accession>A0A369T9B6</accession>
<dbReference type="CDD" id="cd00377">
    <property type="entry name" value="ICL_PEPM"/>
    <property type="match status" value="1"/>
</dbReference>
<dbReference type="Pfam" id="PF13714">
    <property type="entry name" value="PEP_mutase"/>
    <property type="match status" value="1"/>
</dbReference>
<organism evidence="1 2">
    <name type="scientific">Ferruginivarius sediminum</name>
    <dbReference type="NCBI Taxonomy" id="2661937"/>
    <lineage>
        <taxon>Bacteria</taxon>
        <taxon>Pseudomonadati</taxon>
        <taxon>Pseudomonadota</taxon>
        <taxon>Alphaproteobacteria</taxon>
        <taxon>Rhodospirillales</taxon>
        <taxon>Rhodospirillaceae</taxon>
        <taxon>Ferruginivarius</taxon>
    </lineage>
</organism>
<dbReference type="InterPro" id="IPR040442">
    <property type="entry name" value="Pyrv_kinase-like_dom_sf"/>
</dbReference>
<dbReference type="SUPFAM" id="SSF51621">
    <property type="entry name" value="Phosphoenolpyruvate/pyruvate domain"/>
    <property type="match status" value="1"/>
</dbReference>
<dbReference type="InterPro" id="IPR039556">
    <property type="entry name" value="ICL/PEPM"/>
</dbReference>
<dbReference type="PANTHER" id="PTHR42905">
    <property type="entry name" value="PHOSPHOENOLPYRUVATE CARBOXYLASE"/>
    <property type="match status" value="1"/>
</dbReference>
<dbReference type="GO" id="GO:0016829">
    <property type="term" value="F:lyase activity"/>
    <property type="evidence" value="ECO:0007669"/>
    <property type="project" value="UniProtKB-KW"/>
</dbReference>
<sequence>MTADLARKGRIFRDLHLEAGTFVMPNAWDAGSARLLAAAGFKALGTTSAGVNYVNGVPDYQYTVPRAAMLDAYSRVANAVDLPVSGDLENGYGDAPEEVAETIRAAMAAGMVGGNIEDHTGDADKPLYNIEHAAERIRAAREAADAGGVPFTLTARADPFMLGVAEPFAETVERLNRYREAGADCLFAPGTKDKPTIAALVREVDGPVNVVMGLAGSALSVAELAELGVKRISVGGSIARRTLAAVREAAAEIADKGTFTYAEQAIPDGEMKAFFQEWERR</sequence>
<keyword evidence="1" id="KW-0456">Lyase</keyword>
<dbReference type="InterPro" id="IPR015813">
    <property type="entry name" value="Pyrv/PenolPyrv_kinase-like_dom"/>
</dbReference>